<evidence type="ECO:0000313" key="3">
    <source>
        <dbReference type="Proteomes" id="UP000014480"/>
    </source>
</evidence>
<sequence length="95" mass="10195">MDTTASFTTLSPFAYTTPPPLNKLASSAPHKPPPSTATQPTNPHHHASTRLRQLLASVGIAIGRTVSCDRVTGHEMVRWDTLDFEDTGPGRLCTG</sequence>
<gene>
    <name evidence="2" type="ORF">Cob_v001995</name>
</gene>
<dbReference type="EMBL" id="AMCV02000002">
    <property type="protein sequence ID" value="TDZ25244.1"/>
    <property type="molecule type" value="Genomic_DNA"/>
</dbReference>
<reference evidence="3" key="1">
    <citation type="journal article" date="2013" name="New Phytol.">
        <title>Comparative genomic and transcriptomic analyses reveal the hemibiotrophic stage shift of Colletotrichum fungi.</title>
        <authorList>
            <person name="Gan P."/>
            <person name="Ikeda K."/>
            <person name="Irieda H."/>
            <person name="Narusaka M."/>
            <person name="O'Connell R.J."/>
            <person name="Narusaka Y."/>
            <person name="Takano Y."/>
            <person name="Kubo Y."/>
            <person name="Shirasu K."/>
        </authorList>
    </citation>
    <scope>NUCLEOTIDE SEQUENCE [LARGE SCALE GENOMIC DNA]</scope>
    <source>
        <strain evidence="3">104-T / ATCC 96160 / CBS 514.97 / LARS 414 / MAFF 240422</strain>
    </source>
</reference>
<protein>
    <submittedName>
        <fullName evidence="2">Uncharacterized protein</fullName>
    </submittedName>
</protein>
<reference evidence="3" key="2">
    <citation type="journal article" date="2019" name="Mol. Plant Microbe Interact.">
        <title>Genome sequence resources for four phytopathogenic fungi from the Colletotrichum orbiculare species complex.</title>
        <authorList>
            <person name="Gan P."/>
            <person name="Tsushima A."/>
            <person name="Narusaka M."/>
            <person name="Narusaka Y."/>
            <person name="Takano Y."/>
            <person name="Kubo Y."/>
            <person name="Shirasu K."/>
        </authorList>
    </citation>
    <scope>GENOME REANNOTATION</scope>
    <source>
        <strain evidence="3">104-T / ATCC 96160 / CBS 514.97 / LARS 414 / MAFF 240422</strain>
    </source>
</reference>
<accession>A0A484G5W9</accession>
<evidence type="ECO:0000256" key="1">
    <source>
        <dbReference type="SAM" id="MobiDB-lite"/>
    </source>
</evidence>
<name>A0A484G5W9_COLOR</name>
<comment type="caution">
    <text evidence="2">The sequence shown here is derived from an EMBL/GenBank/DDBJ whole genome shotgun (WGS) entry which is preliminary data.</text>
</comment>
<proteinExistence type="predicted"/>
<feature type="compositionally biased region" description="Polar residues" evidence="1">
    <location>
        <begin position="1"/>
        <end position="11"/>
    </location>
</feature>
<feature type="region of interest" description="Disordered" evidence="1">
    <location>
        <begin position="1"/>
        <end position="48"/>
    </location>
</feature>
<organism evidence="2 3">
    <name type="scientific">Colletotrichum orbiculare (strain 104-T / ATCC 96160 / CBS 514.97 / LARS 414 / MAFF 240422)</name>
    <name type="common">Cucumber anthracnose fungus</name>
    <name type="synonym">Colletotrichum lagenarium</name>
    <dbReference type="NCBI Taxonomy" id="1213857"/>
    <lineage>
        <taxon>Eukaryota</taxon>
        <taxon>Fungi</taxon>
        <taxon>Dikarya</taxon>
        <taxon>Ascomycota</taxon>
        <taxon>Pezizomycotina</taxon>
        <taxon>Sordariomycetes</taxon>
        <taxon>Hypocreomycetidae</taxon>
        <taxon>Glomerellales</taxon>
        <taxon>Glomerellaceae</taxon>
        <taxon>Colletotrichum</taxon>
        <taxon>Colletotrichum orbiculare species complex</taxon>
    </lineage>
</organism>
<evidence type="ECO:0000313" key="2">
    <source>
        <dbReference type="EMBL" id="TDZ25244.1"/>
    </source>
</evidence>
<dbReference type="Proteomes" id="UP000014480">
    <property type="component" value="Unassembled WGS sequence"/>
</dbReference>
<keyword evidence="3" id="KW-1185">Reference proteome</keyword>
<dbReference type="AlphaFoldDB" id="A0A484G5W9"/>